<evidence type="ECO:0000259" key="5">
    <source>
        <dbReference type="PROSITE" id="PS50931"/>
    </source>
</evidence>
<evidence type="ECO:0000313" key="6">
    <source>
        <dbReference type="EMBL" id="QOR72587.1"/>
    </source>
</evidence>
<dbReference type="InterPro" id="IPR036390">
    <property type="entry name" value="WH_DNA-bd_sf"/>
</dbReference>
<keyword evidence="7" id="KW-1185">Reference proteome</keyword>
<name>A0A7M1T001_9MICO</name>
<dbReference type="InterPro" id="IPR036388">
    <property type="entry name" value="WH-like_DNA-bd_sf"/>
</dbReference>
<comment type="similarity">
    <text evidence="1">Belongs to the LysR transcriptional regulatory family.</text>
</comment>
<evidence type="ECO:0000256" key="3">
    <source>
        <dbReference type="ARBA" id="ARBA00023125"/>
    </source>
</evidence>
<gene>
    <name evidence="6" type="ORF">IM660_04955</name>
</gene>
<organism evidence="6 7">
    <name type="scientific">Ruania alkalisoli</name>
    <dbReference type="NCBI Taxonomy" id="2779775"/>
    <lineage>
        <taxon>Bacteria</taxon>
        <taxon>Bacillati</taxon>
        <taxon>Actinomycetota</taxon>
        <taxon>Actinomycetes</taxon>
        <taxon>Micrococcales</taxon>
        <taxon>Ruaniaceae</taxon>
        <taxon>Ruania</taxon>
    </lineage>
</organism>
<dbReference type="Gene3D" id="3.40.190.10">
    <property type="entry name" value="Periplasmic binding protein-like II"/>
    <property type="match status" value="2"/>
</dbReference>
<dbReference type="PANTHER" id="PTHR30346:SF0">
    <property type="entry name" value="HCA OPERON TRANSCRIPTIONAL ACTIVATOR HCAR"/>
    <property type="match status" value="1"/>
</dbReference>
<dbReference type="FunFam" id="1.10.10.10:FF:000001">
    <property type="entry name" value="LysR family transcriptional regulator"/>
    <property type="match status" value="1"/>
</dbReference>
<dbReference type="PROSITE" id="PS50931">
    <property type="entry name" value="HTH_LYSR"/>
    <property type="match status" value="1"/>
</dbReference>
<protein>
    <submittedName>
        <fullName evidence="6">LysR family transcriptional regulator</fullName>
    </submittedName>
</protein>
<dbReference type="AlphaFoldDB" id="A0A7M1T001"/>
<dbReference type="Proteomes" id="UP000593758">
    <property type="component" value="Chromosome"/>
</dbReference>
<dbReference type="Pfam" id="PF03466">
    <property type="entry name" value="LysR_substrate"/>
    <property type="match status" value="1"/>
</dbReference>
<evidence type="ECO:0000256" key="1">
    <source>
        <dbReference type="ARBA" id="ARBA00009437"/>
    </source>
</evidence>
<dbReference type="EMBL" id="CP063169">
    <property type="protein sequence ID" value="QOR72587.1"/>
    <property type="molecule type" value="Genomic_DNA"/>
</dbReference>
<evidence type="ECO:0000256" key="2">
    <source>
        <dbReference type="ARBA" id="ARBA00023015"/>
    </source>
</evidence>
<dbReference type="GO" id="GO:0003677">
    <property type="term" value="F:DNA binding"/>
    <property type="evidence" value="ECO:0007669"/>
    <property type="project" value="UniProtKB-KW"/>
</dbReference>
<dbReference type="InterPro" id="IPR000847">
    <property type="entry name" value="LysR_HTH_N"/>
</dbReference>
<accession>A0A7M1T001</accession>
<dbReference type="Pfam" id="PF00126">
    <property type="entry name" value="HTH_1"/>
    <property type="match status" value="1"/>
</dbReference>
<dbReference type="PANTHER" id="PTHR30346">
    <property type="entry name" value="TRANSCRIPTIONAL DUAL REGULATOR HCAR-RELATED"/>
    <property type="match status" value="1"/>
</dbReference>
<dbReference type="PRINTS" id="PR00039">
    <property type="entry name" value="HTHLYSR"/>
</dbReference>
<sequence>MTLEQVRAFVAVAEELHFGRAAQRLQMTQPPLSRQIQKLERTVGAELLLRSHRGVELTAAGTALLAQARQILALSESAPDLARRAARGQAGVIRLGFTATAAIGVLGDVLRDLDDHLPEVEVVLHEWVSARQLDHLRDGRLDLALTRTLPTGEEFSSRAIHRERLVLALPSEDPLSSADDVTPSALEGRTVIGYSATDAAYFDELSSAVLAGVSTHRHERLTQVHSMLALVAARRGVAIVPRSATRMHPDGVTFREIAGWREPVVRLHAVWRSSTSNPALRRALNGLPSLAATVGAP</sequence>
<feature type="domain" description="HTH lysR-type" evidence="5">
    <location>
        <begin position="1"/>
        <end position="58"/>
    </location>
</feature>
<proteinExistence type="inferred from homology"/>
<dbReference type="SUPFAM" id="SSF53850">
    <property type="entry name" value="Periplasmic binding protein-like II"/>
    <property type="match status" value="1"/>
</dbReference>
<keyword evidence="3" id="KW-0238">DNA-binding</keyword>
<evidence type="ECO:0000313" key="7">
    <source>
        <dbReference type="Proteomes" id="UP000593758"/>
    </source>
</evidence>
<dbReference type="Gene3D" id="1.10.10.10">
    <property type="entry name" value="Winged helix-like DNA-binding domain superfamily/Winged helix DNA-binding domain"/>
    <property type="match status" value="1"/>
</dbReference>
<dbReference type="KEGG" id="halt:IM660_04955"/>
<reference evidence="6 7" key="1">
    <citation type="submission" date="2020-10" db="EMBL/GenBank/DDBJ databases">
        <title>Haloactinobacterium sp. RN3S43, a bacterium isolated from saline soil.</title>
        <authorList>
            <person name="Sun J.-Q."/>
        </authorList>
    </citation>
    <scope>NUCLEOTIDE SEQUENCE [LARGE SCALE GENOMIC DNA]</scope>
    <source>
        <strain evidence="6 7">RN3S43</strain>
    </source>
</reference>
<dbReference type="GO" id="GO:0032993">
    <property type="term" value="C:protein-DNA complex"/>
    <property type="evidence" value="ECO:0007669"/>
    <property type="project" value="TreeGrafter"/>
</dbReference>
<dbReference type="GO" id="GO:0003700">
    <property type="term" value="F:DNA-binding transcription factor activity"/>
    <property type="evidence" value="ECO:0007669"/>
    <property type="project" value="InterPro"/>
</dbReference>
<dbReference type="SUPFAM" id="SSF46785">
    <property type="entry name" value="Winged helix' DNA-binding domain"/>
    <property type="match status" value="1"/>
</dbReference>
<evidence type="ECO:0000256" key="4">
    <source>
        <dbReference type="ARBA" id="ARBA00023163"/>
    </source>
</evidence>
<keyword evidence="2" id="KW-0805">Transcription regulation</keyword>
<dbReference type="InterPro" id="IPR005119">
    <property type="entry name" value="LysR_subst-bd"/>
</dbReference>
<keyword evidence="4" id="KW-0804">Transcription</keyword>